<gene>
    <name evidence="1" type="ORF">P3T76_011650</name>
</gene>
<dbReference type="Proteomes" id="UP001259832">
    <property type="component" value="Unassembled WGS sequence"/>
</dbReference>
<accession>A0AAD9LEW2</accession>
<evidence type="ECO:0000313" key="2">
    <source>
        <dbReference type="Proteomes" id="UP001259832"/>
    </source>
</evidence>
<sequence>MGFLANLGAMLEKRISKLQLMGRGAAVDITPPLSNSVQFLNGNKVGPSVVQRQKLTTFEQNCLDGQFIRLFYDCEDIAYITFRGKHCTTVEALLLTGYLFYGQHVYQSTSVLLLLAARVLPRKVIRTFNILLIRWRIHPDEGTLTHALSCSWYGASAERFNISEATPVA</sequence>
<evidence type="ECO:0000313" key="1">
    <source>
        <dbReference type="EMBL" id="KAK1933890.1"/>
    </source>
</evidence>
<keyword evidence="2" id="KW-1185">Reference proteome</keyword>
<reference evidence="1" key="1">
    <citation type="submission" date="2023-08" db="EMBL/GenBank/DDBJ databases">
        <title>Reference Genome Resource for the Citrus Pathogen Phytophthora citrophthora.</title>
        <authorList>
            <person name="Moller H."/>
            <person name="Coetzee B."/>
            <person name="Rose L.J."/>
            <person name="Van Niekerk J.M."/>
        </authorList>
    </citation>
    <scope>NUCLEOTIDE SEQUENCE</scope>
    <source>
        <strain evidence="1">STE-U-9442</strain>
    </source>
</reference>
<comment type="caution">
    <text evidence="1">The sequence shown here is derived from an EMBL/GenBank/DDBJ whole genome shotgun (WGS) entry which is preliminary data.</text>
</comment>
<name>A0AAD9LEW2_9STRA</name>
<protein>
    <submittedName>
        <fullName evidence="1">Uncharacterized protein</fullName>
    </submittedName>
</protein>
<dbReference type="AlphaFoldDB" id="A0AAD9LEW2"/>
<proteinExistence type="predicted"/>
<organism evidence="1 2">
    <name type="scientific">Phytophthora citrophthora</name>
    <dbReference type="NCBI Taxonomy" id="4793"/>
    <lineage>
        <taxon>Eukaryota</taxon>
        <taxon>Sar</taxon>
        <taxon>Stramenopiles</taxon>
        <taxon>Oomycota</taxon>
        <taxon>Peronosporomycetes</taxon>
        <taxon>Peronosporales</taxon>
        <taxon>Peronosporaceae</taxon>
        <taxon>Phytophthora</taxon>
    </lineage>
</organism>
<dbReference type="EMBL" id="JASMQC010000027">
    <property type="protein sequence ID" value="KAK1933890.1"/>
    <property type="molecule type" value="Genomic_DNA"/>
</dbReference>